<dbReference type="Proteomes" id="UP000663852">
    <property type="component" value="Unassembled WGS sequence"/>
</dbReference>
<dbReference type="AlphaFoldDB" id="A0A815UMX1"/>
<accession>A0A815UMX1</accession>
<keyword evidence="1" id="KW-0472">Membrane</keyword>
<comment type="caution">
    <text evidence="3">The sequence shown here is derived from an EMBL/GenBank/DDBJ whole genome shotgun (WGS) entry which is preliminary data.</text>
</comment>
<feature type="transmembrane region" description="Helical" evidence="1">
    <location>
        <begin position="76"/>
        <end position="94"/>
    </location>
</feature>
<dbReference type="OrthoDB" id="10035303at2759"/>
<proteinExistence type="predicted"/>
<feature type="transmembrane region" description="Helical" evidence="1">
    <location>
        <begin position="49"/>
        <end position="69"/>
    </location>
</feature>
<protein>
    <submittedName>
        <fullName evidence="3">Uncharacterized protein</fullName>
    </submittedName>
</protein>
<sequence length="154" mass="17289">MGLAPCIISFVLGLLAIDMFCDHYLFVSPSLSSEQLQTCTSYYQNAFRQPWYTSLTTLAPILIGALIMLRNIVRTIYDTLSVPVFLGVVTIFILKIQKSIESISVDLQANDKTKEKYLREIADNHAIIGGLLIVLLILQILAEKRVQTLKKKQA</sequence>
<keyword evidence="4" id="KW-1185">Reference proteome</keyword>
<keyword evidence="1" id="KW-1133">Transmembrane helix</keyword>
<dbReference type="EMBL" id="CAJNOJ010000186">
    <property type="protein sequence ID" value="CAF1261723.1"/>
    <property type="molecule type" value="Genomic_DNA"/>
</dbReference>
<keyword evidence="1" id="KW-0812">Transmembrane</keyword>
<feature type="transmembrane region" description="Helical" evidence="1">
    <location>
        <begin position="125"/>
        <end position="142"/>
    </location>
</feature>
<evidence type="ECO:0000256" key="1">
    <source>
        <dbReference type="SAM" id="Phobius"/>
    </source>
</evidence>
<organism evidence="3 4">
    <name type="scientific">Adineta ricciae</name>
    <name type="common">Rotifer</name>
    <dbReference type="NCBI Taxonomy" id="249248"/>
    <lineage>
        <taxon>Eukaryota</taxon>
        <taxon>Metazoa</taxon>
        <taxon>Spiralia</taxon>
        <taxon>Gnathifera</taxon>
        <taxon>Rotifera</taxon>
        <taxon>Eurotatoria</taxon>
        <taxon>Bdelloidea</taxon>
        <taxon>Adinetida</taxon>
        <taxon>Adinetidae</taxon>
        <taxon>Adineta</taxon>
    </lineage>
</organism>
<evidence type="ECO:0000313" key="4">
    <source>
        <dbReference type="Proteomes" id="UP000663828"/>
    </source>
</evidence>
<reference evidence="3" key="1">
    <citation type="submission" date="2021-02" db="EMBL/GenBank/DDBJ databases">
        <authorList>
            <person name="Nowell W R."/>
        </authorList>
    </citation>
    <scope>NUCLEOTIDE SEQUENCE</scope>
</reference>
<dbReference type="Pfam" id="PF08229">
    <property type="entry name" value="SHR3_chaperone"/>
    <property type="match status" value="1"/>
</dbReference>
<evidence type="ECO:0000313" key="2">
    <source>
        <dbReference type="EMBL" id="CAF1261723.1"/>
    </source>
</evidence>
<gene>
    <name evidence="2" type="ORF">EDS130_LOCUS28551</name>
    <name evidence="3" type="ORF">XAT740_LOCUS40840</name>
</gene>
<dbReference type="Proteomes" id="UP000663828">
    <property type="component" value="Unassembled WGS sequence"/>
</dbReference>
<name>A0A815UMX1_ADIRI</name>
<dbReference type="EMBL" id="CAJNOR010004694">
    <property type="protein sequence ID" value="CAF1521627.1"/>
    <property type="molecule type" value="Genomic_DNA"/>
</dbReference>
<evidence type="ECO:0000313" key="3">
    <source>
        <dbReference type="EMBL" id="CAF1521627.1"/>
    </source>
</evidence>
<dbReference type="InterPro" id="IPR013248">
    <property type="entry name" value="Psh3/Shr3"/>
</dbReference>